<dbReference type="Proteomes" id="UP000231328">
    <property type="component" value="Unassembled WGS sequence"/>
</dbReference>
<dbReference type="SUPFAM" id="SSF52540">
    <property type="entry name" value="P-loop containing nucleoside triphosphate hydrolases"/>
    <property type="match status" value="1"/>
</dbReference>
<dbReference type="CDD" id="cd00267">
    <property type="entry name" value="ABC_ATPase"/>
    <property type="match status" value="1"/>
</dbReference>
<evidence type="ECO:0000313" key="2">
    <source>
        <dbReference type="EMBL" id="PJG36276.1"/>
    </source>
</evidence>
<dbReference type="PANTHER" id="PTHR43581:SF2">
    <property type="entry name" value="EXCINUCLEASE ATPASE SUBUNIT"/>
    <property type="match status" value="1"/>
</dbReference>
<dbReference type="PANTHER" id="PTHR43581">
    <property type="entry name" value="ATP/GTP PHOSPHATASE"/>
    <property type="match status" value="1"/>
</dbReference>
<feature type="domain" description="Endonuclease GajA/Old nuclease/RecF-like AAA" evidence="1">
    <location>
        <begin position="10"/>
        <end position="69"/>
    </location>
</feature>
<organism evidence="2 3">
    <name type="scientific">Enterobacter hormaechei</name>
    <dbReference type="NCBI Taxonomy" id="158836"/>
    <lineage>
        <taxon>Bacteria</taxon>
        <taxon>Pseudomonadati</taxon>
        <taxon>Pseudomonadota</taxon>
        <taxon>Gammaproteobacteria</taxon>
        <taxon>Enterobacterales</taxon>
        <taxon>Enterobacteriaceae</taxon>
        <taxon>Enterobacter</taxon>
        <taxon>Enterobacter cloacae complex</taxon>
    </lineage>
</organism>
<sequence length="157" mass="17743">MSESSSSVRALLDIGFYIRCKLKRGDILMIDEPELNLHPKNQRLVARLLAALVNCGVKVFITTHSDYIIKELNILMMLKSSSQSDIVAKKYGYSSSEFVDYNSMSVYVTGKKKISRRTINTLEKAKITKEFGIELPTFDNSIEEMADIQSDLFFGGE</sequence>
<dbReference type="Gene3D" id="3.40.50.300">
    <property type="entry name" value="P-loop containing nucleotide triphosphate hydrolases"/>
    <property type="match status" value="1"/>
</dbReference>
<name>A0AAP8GF97_9ENTR</name>
<dbReference type="EMBL" id="NMVR01000425">
    <property type="protein sequence ID" value="PJG36276.1"/>
    <property type="molecule type" value="Genomic_DNA"/>
</dbReference>
<dbReference type="InterPro" id="IPR027417">
    <property type="entry name" value="P-loop_NTPase"/>
</dbReference>
<reference evidence="2 3" key="1">
    <citation type="submission" date="2017-07" db="EMBL/GenBank/DDBJ databases">
        <title>Draft genome sequence of Enterobacter cloacae ST128, a clinical strain coproducing KPC-2 and NDM-1 carbapenemases.</title>
        <authorList>
            <person name="Li X."/>
        </authorList>
    </citation>
    <scope>NUCLEOTIDE SEQUENCE [LARGE SCALE GENOMIC DNA]</scope>
    <source>
        <strain evidence="2 3">HBY</strain>
    </source>
</reference>
<protein>
    <recommendedName>
        <fullName evidence="1">Endonuclease GajA/Old nuclease/RecF-like AAA domain-containing protein</fullName>
    </recommendedName>
</protein>
<accession>A0AAP8GF97</accession>
<proteinExistence type="predicted"/>
<evidence type="ECO:0000259" key="1">
    <source>
        <dbReference type="Pfam" id="PF13175"/>
    </source>
</evidence>
<dbReference type="Pfam" id="PF13175">
    <property type="entry name" value="AAA_15"/>
    <property type="match status" value="1"/>
</dbReference>
<evidence type="ECO:0000313" key="3">
    <source>
        <dbReference type="Proteomes" id="UP000231328"/>
    </source>
</evidence>
<dbReference type="AlphaFoldDB" id="A0AAP8GF97"/>
<dbReference type="InterPro" id="IPR041685">
    <property type="entry name" value="AAA_GajA/Old/RecF-like"/>
</dbReference>
<dbReference type="InterPro" id="IPR051396">
    <property type="entry name" value="Bact_Antivir_Def_Nuclease"/>
</dbReference>
<gene>
    <name evidence="2" type="ORF">CGZ54_29350</name>
</gene>
<comment type="caution">
    <text evidence="2">The sequence shown here is derived from an EMBL/GenBank/DDBJ whole genome shotgun (WGS) entry which is preliminary data.</text>
</comment>